<gene>
    <name evidence="1" type="ORF">SAMN05444412_1483</name>
</gene>
<evidence type="ECO:0000313" key="2">
    <source>
        <dbReference type="Proteomes" id="UP000199663"/>
    </source>
</evidence>
<accession>A0A1H3UB30</accession>
<sequence length="60" mass="7149">EYAYLDSRVNIKKLVIVGPVKLNDSEKSYFESIRKLISIKIEYWAYEKSENDLGKKFLIY</sequence>
<feature type="non-terminal residue" evidence="1">
    <location>
        <position position="1"/>
    </location>
</feature>
<organism evidence="1 2">
    <name type="scientific">Rhodonellum ikkaensis</name>
    <dbReference type="NCBI Taxonomy" id="336829"/>
    <lineage>
        <taxon>Bacteria</taxon>
        <taxon>Pseudomonadati</taxon>
        <taxon>Bacteroidota</taxon>
        <taxon>Cytophagia</taxon>
        <taxon>Cytophagales</taxon>
        <taxon>Cytophagaceae</taxon>
        <taxon>Rhodonellum</taxon>
    </lineage>
</organism>
<dbReference type="Proteomes" id="UP000199663">
    <property type="component" value="Unassembled WGS sequence"/>
</dbReference>
<reference evidence="1 2" key="1">
    <citation type="submission" date="2016-10" db="EMBL/GenBank/DDBJ databases">
        <authorList>
            <person name="Varghese N."/>
            <person name="Submissions S."/>
        </authorList>
    </citation>
    <scope>NUCLEOTIDE SEQUENCE [LARGE SCALE GENOMIC DNA]</scope>
    <source>
        <strain evidence="1 2">DSM 17997</strain>
    </source>
</reference>
<proteinExistence type="predicted"/>
<protein>
    <submittedName>
        <fullName evidence="1">Uncharacterized protein</fullName>
    </submittedName>
</protein>
<dbReference type="EMBL" id="FNQC01000048">
    <property type="protein sequence ID" value="SDZ59680.1"/>
    <property type="molecule type" value="Genomic_DNA"/>
</dbReference>
<keyword evidence="2" id="KW-1185">Reference proteome</keyword>
<comment type="caution">
    <text evidence="1">The sequence shown here is derived from an EMBL/GenBank/DDBJ whole genome shotgun (WGS) entry which is preliminary data.</text>
</comment>
<evidence type="ECO:0000313" key="1">
    <source>
        <dbReference type="EMBL" id="SDZ59680.1"/>
    </source>
</evidence>
<dbReference type="RefSeq" id="WP_217631478.1">
    <property type="nucleotide sequence ID" value="NZ_FNQC01000048.1"/>
</dbReference>
<name>A0A1H3UB30_9BACT</name>